<evidence type="ECO:0000256" key="3">
    <source>
        <dbReference type="ARBA" id="ARBA00023274"/>
    </source>
</evidence>
<dbReference type="NCBIfam" id="TIGR01022">
    <property type="entry name" value="rpmJ_bact"/>
    <property type="match status" value="1"/>
</dbReference>
<dbReference type="GO" id="GO:0005840">
    <property type="term" value="C:ribosome"/>
    <property type="evidence" value="ECO:0007669"/>
    <property type="project" value="UniProtKB-KW"/>
</dbReference>
<keyword evidence="3 4" id="KW-0687">Ribonucleoprotein</keyword>
<sequence length="66" mass="7381">MMPSMALPMQATPRVAVPPPPLPTMARGMKVRSSVKKLCSYCAIVRRKGRLYVICSRNAKHKQRQG</sequence>
<keyword evidence="7" id="KW-1185">Reference proteome</keyword>
<dbReference type="EMBL" id="LT671823">
    <property type="protein sequence ID" value="SHO77871.1"/>
    <property type="molecule type" value="Genomic_DNA"/>
</dbReference>
<reference evidence="7" key="1">
    <citation type="journal article" date="2017" name="Nucleic Acids Res.">
        <title>Proteogenomics produces comprehensive and highly accurate protein-coding gene annotation in a complete genome assembly of Malassezia sympodialis.</title>
        <authorList>
            <person name="Zhu Y."/>
            <person name="Engstroem P.G."/>
            <person name="Tellgren-Roth C."/>
            <person name="Baudo C.D."/>
            <person name="Kennell J.C."/>
            <person name="Sun S."/>
            <person name="Billmyre R.B."/>
            <person name="Schroeder M.S."/>
            <person name="Andersson A."/>
            <person name="Holm T."/>
            <person name="Sigurgeirsson B."/>
            <person name="Wu G."/>
            <person name="Sankaranarayanan S.R."/>
            <person name="Siddharthan R."/>
            <person name="Sanyal K."/>
            <person name="Lundeberg J."/>
            <person name="Nystedt B."/>
            <person name="Boekhout T."/>
            <person name="Dawson T.L. Jr."/>
            <person name="Heitman J."/>
            <person name="Scheynius A."/>
            <person name="Lehtioe J."/>
        </authorList>
    </citation>
    <scope>NUCLEOTIDE SEQUENCE [LARGE SCALE GENOMIC DNA]</scope>
    <source>
        <strain evidence="7">ATCC 42132</strain>
    </source>
</reference>
<dbReference type="InterPro" id="IPR000473">
    <property type="entry name" value="Ribosomal_bL36"/>
</dbReference>
<dbReference type="Pfam" id="PF00444">
    <property type="entry name" value="Ribosomal_L36"/>
    <property type="match status" value="1"/>
</dbReference>
<gene>
    <name evidence="6" type="ORF">MSYG_2213</name>
</gene>
<dbReference type="VEuPathDB" id="FungiDB:MSYG_2213"/>
<dbReference type="GO" id="GO:0006412">
    <property type="term" value="P:translation"/>
    <property type="evidence" value="ECO:0007669"/>
    <property type="project" value="InterPro"/>
</dbReference>
<dbReference type="OrthoDB" id="10265903at2759"/>
<evidence type="ECO:0000313" key="6">
    <source>
        <dbReference type="EMBL" id="SHO77871.1"/>
    </source>
</evidence>
<evidence type="ECO:0000256" key="4">
    <source>
        <dbReference type="RuleBase" id="RU000570"/>
    </source>
</evidence>
<dbReference type="PANTHER" id="PTHR18804:SF16">
    <property type="entry name" value="RIBOSOMAL PROTEIN"/>
    <property type="match status" value="1"/>
</dbReference>
<dbReference type="InterPro" id="IPR052010">
    <property type="entry name" value="Ribosomal_LSU_bL36"/>
</dbReference>
<feature type="region of interest" description="Disordered" evidence="5">
    <location>
        <begin position="1"/>
        <end position="20"/>
    </location>
</feature>
<dbReference type="InterPro" id="IPR035977">
    <property type="entry name" value="Ribosomal_bL36_sp"/>
</dbReference>
<dbReference type="PANTHER" id="PTHR18804">
    <property type="entry name" value="RIBOSOMAL PROTEIN"/>
    <property type="match status" value="1"/>
</dbReference>
<accession>A0A1M8A609</accession>
<evidence type="ECO:0000313" key="7">
    <source>
        <dbReference type="Proteomes" id="UP000186303"/>
    </source>
</evidence>
<dbReference type="Proteomes" id="UP000186303">
    <property type="component" value="Chromosome 3"/>
</dbReference>
<evidence type="ECO:0000256" key="5">
    <source>
        <dbReference type="SAM" id="MobiDB-lite"/>
    </source>
</evidence>
<dbReference type="PROSITE" id="PS00828">
    <property type="entry name" value="RIBOSOMAL_L36"/>
    <property type="match status" value="1"/>
</dbReference>
<dbReference type="OMA" id="VICSRNA"/>
<protein>
    <recommendedName>
        <fullName evidence="4">Ribosomal protein</fullName>
    </recommendedName>
</protein>
<proteinExistence type="inferred from homology"/>
<organism evidence="6 7">
    <name type="scientific">Malassezia sympodialis (strain ATCC 42132)</name>
    <name type="common">Atopic eczema-associated yeast</name>
    <dbReference type="NCBI Taxonomy" id="1230383"/>
    <lineage>
        <taxon>Eukaryota</taxon>
        <taxon>Fungi</taxon>
        <taxon>Dikarya</taxon>
        <taxon>Basidiomycota</taxon>
        <taxon>Ustilaginomycotina</taxon>
        <taxon>Malasseziomycetes</taxon>
        <taxon>Malasseziales</taxon>
        <taxon>Malasseziaceae</taxon>
        <taxon>Malassezia</taxon>
    </lineage>
</organism>
<dbReference type="GO" id="GO:1990904">
    <property type="term" value="C:ribonucleoprotein complex"/>
    <property type="evidence" value="ECO:0007669"/>
    <property type="project" value="UniProtKB-KW"/>
</dbReference>
<comment type="similarity">
    <text evidence="1 4">Belongs to the bacterial ribosomal protein bL36 family.</text>
</comment>
<evidence type="ECO:0000256" key="1">
    <source>
        <dbReference type="ARBA" id="ARBA00007645"/>
    </source>
</evidence>
<dbReference type="AlphaFoldDB" id="A0A1M8A609"/>
<keyword evidence="2 4" id="KW-0689">Ribosomal protein</keyword>
<evidence type="ECO:0000256" key="2">
    <source>
        <dbReference type="ARBA" id="ARBA00022980"/>
    </source>
</evidence>
<dbReference type="GO" id="GO:0003735">
    <property type="term" value="F:structural constituent of ribosome"/>
    <property type="evidence" value="ECO:0007669"/>
    <property type="project" value="InterPro"/>
</dbReference>
<dbReference type="SUPFAM" id="SSF57840">
    <property type="entry name" value="Ribosomal protein L36"/>
    <property type="match status" value="1"/>
</dbReference>
<name>A0A1M8A609_MALS4</name>
<dbReference type="STRING" id="1230383.A0A1M8A609"/>
<dbReference type="HAMAP" id="MF_00251">
    <property type="entry name" value="Ribosomal_bL36"/>
    <property type="match status" value="1"/>
</dbReference>